<gene>
    <name evidence="1" type="ORF">G3N56_00900</name>
</gene>
<dbReference type="PANTHER" id="PTHR47017">
    <property type="entry name" value="ACYL-COA"/>
    <property type="match status" value="1"/>
</dbReference>
<organism evidence="1 2">
    <name type="scientific">Desulfolutivibrio sulfodismutans</name>
    <dbReference type="NCBI Taxonomy" id="63561"/>
    <lineage>
        <taxon>Bacteria</taxon>
        <taxon>Pseudomonadati</taxon>
        <taxon>Thermodesulfobacteriota</taxon>
        <taxon>Desulfovibrionia</taxon>
        <taxon>Desulfovibrionales</taxon>
        <taxon>Desulfovibrionaceae</taxon>
        <taxon>Desulfolutivibrio</taxon>
    </lineage>
</organism>
<dbReference type="SUPFAM" id="SSF55729">
    <property type="entry name" value="Acyl-CoA N-acyltransferases (Nat)"/>
    <property type="match status" value="1"/>
</dbReference>
<keyword evidence="2" id="KW-1185">Reference proteome</keyword>
<accession>A0A7K3NHM1</accession>
<dbReference type="Gene3D" id="3.40.630.30">
    <property type="match status" value="1"/>
</dbReference>
<dbReference type="PANTHER" id="PTHR47017:SF1">
    <property type="entry name" value="ACYL-COA"/>
    <property type="match status" value="1"/>
</dbReference>
<dbReference type="GO" id="GO:0016740">
    <property type="term" value="F:transferase activity"/>
    <property type="evidence" value="ECO:0007669"/>
    <property type="project" value="UniProtKB-KW"/>
</dbReference>
<dbReference type="InterPro" id="IPR007434">
    <property type="entry name" value="FemAB-like"/>
</dbReference>
<dbReference type="AlphaFoldDB" id="A0A7K3NHM1"/>
<protein>
    <submittedName>
        <fullName evidence="1">GNAT family N-acetyltransferase</fullName>
    </submittedName>
</protein>
<sequence length="394" mass="45341">MSTPETRATYAVSFCKAMADIDRDEWNALALPAATPFLEWEWLNLLETSGSVSMRTGWYPVHVLVRDAERLVACAPMYVKGHGEGEFVFDHLWAEVSRRMGIPYYPKLLGASPFTPATGYRFLMAPDQDERRLCLVIMEALEKLCAANALSGISFLFVDPRFAAILRDLGMRSWLHQGYIWDNPGYRSLDDYLARFGSLARKNVKRERRRLRDQGIQVRLYAAPDIPERLFADMHRFYAATNDKFGDYGCRYLTEEFFDALPGLPRNRVAFVAAYQDENPDPMAMAMLIRKGDRLNGRYWGATRHVDYLHFELCYYTPIAWAIEQGIRLYDPGMGGEHKARRGFVSIPTVSLHRFRDPRFEHVFLGNLPEINSLERDYINELNALLPFKRGPGP</sequence>
<proteinExistence type="predicted"/>
<evidence type="ECO:0000313" key="2">
    <source>
        <dbReference type="Proteomes" id="UP000469724"/>
    </source>
</evidence>
<dbReference type="EMBL" id="JAAGRQ010000003">
    <property type="protein sequence ID" value="NDY55303.1"/>
    <property type="molecule type" value="Genomic_DNA"/>
</dbReference>
<comment type="caution">
    <text evidence="1">The sequence shown here is derived from an EMBL/GenBank/DDBJ whole genome shotgun (WGS) entry which is preliminary data.</text>
</comment>
<evidence type="ECO:0000313" key="1">
    <source>
        <dbReference type="EMBL" id="NDY55303.1"/>
    </source>
</evidence>
<name>A0A7K3NHM1_9BACT</name>
<reference evidence="1 2" key="1">
    <citation type="submission" date="2020-02" db="EMBL/GenBank/DDBJ databases">
        <title>Comparative genomics of sulfur disproportionating microorganisms.</title>
        <authorList>
            <person name="Ward L.M."/>
            <person name="Bertran E."/>
            <person name="Johnston D.T."/>
        </authorList>
    </citation>
    <scope>NUCLEOTIDE SEQUENCE [LARGE SCALE GENOMIC DNA]</scope>
    <source>
        <strain evidence="1 2">DSM 3696</strain>
    </source>
</reference>
<dbReference type="Pfam" id="PF04339">
    <property type="entry name" value="FemAB_like"/>
    <property type="match status" value="1"/>
</dbReference>
<dbReference type="Proteomes" id="UP000469724">
    <property type="component" value="Unassembled WGS sequence"/>
</dbReference>
<dbReference type="RefSeq" id="WP_163300361.1">
    <property type="nucleotide sequence ID" value="NZ_JAAGRQ010000003.1"/>
</dbReference>
<dbReference type="InterPro" id="IPR016181">
    <property type="entry name" value="Acyl_CoA_acyltransferase"/>
</dbReference>
<keyword evidence="1" id="KW-0808">Transferase</keyword>